<evidence type="ECO:0000259" key="5">
    <source>
        <dbReference type="Pfam" id="PF03107"/>
    </source>
</evidence>
<evidence type="ECO:0000256" key="2">
    <source>
        <dbReference type="ARBA" id="ARBA00022737"/>
    </source>
</evidence>
<name>A0A218W9U7_PUNGR</name>
<evidence type="ECO:0000256" key="4">
    <source>
        <dbReference type="ARBA" id="ARBA00022833"/>
    </source>
</evidence>
<proteinExistence type="predicted"/>
<evidence type="ECO:0000256" key="1">
    <source>
        <dbReference type="ARBA" id="ARBA00022723"/>
    </source>
</evidence>
<evidence type="ECO:0000313" key="7">
    <source>
        <dbReference type="EMBL" id="PKI57796.1"/>
    </source>
</evidence>
<protein>
    <recommendedName>
        <fullName evidence="5">DC1 domain-containing protein</fullName>
    </recommendedName>
</protein>
<evidence type="ECO:0000313" key="6">
    <source>
        <dbReference type="EMBL" id="OWM69120.1"/>
    </source>
</evidence>
<comment type="caution">
    <text evidence="6">The sequence shown here is derived from an EMBL/GenBank/DDBJ whole genome shotgun (WGS) entry which is preliminary data.</text>
</comment>
<dbReference type="InterPro" id="IPR004146">
    <property type="entry name" value="DC1"/>
</dbReference>
<dbReference type="PANTHER" id="PTHR46288:SF27">
    <property type="entry name" value="CYSTEINE_HISTIDINE-RICH C1 DOMAIN FAMILY PROTEIN"/>
    <property type="match status" value="1"/>
</dbReference>
<evidence type="ECO:0000256" key="3">
    <source>
        <dbReference type="ARBA" id="ARBA00022771"/>
    </source>
</evidence>
<dbReference type="EMBL" id="PGOL01001490">
    <property type="protein sequence ID" value="PKI57796.1"/>
    <property type="molecule type" value="Genomic_DNA"/>
</dbReference>
<feature type="domain" description="DC1" evidence="5">
    <location>
        <begin position="64"/>
        <end position="108"/>
    </location>
</feature>
<keyword evidence="9" id="KW-1185">Reference proteome</keyword>
<dbReference type="PANTHER" id="PTHR46288">
    <property type="entry name" value="PHORBOL-ESTER/DAG-TYPE DOMAIN-CONTAINING PROTEIN"/>
    <property type="match status" value="1"/>
</dbReference>
<keyword evidence="1" id="KW-0479">Metal-binding</keyword>
<keyword evidence="4" id="KW-0862">Zinc</keyword>
<dbReference type="GO" id="GO:0008270">
    <property type="term" value="F:zinc ion binding"/>
    <property type="evidence" value="ECO:0007669"/>
    <property type="project" value="UniProtKB-KW"/>
</dbReference>
<dbReference type="Proteomes" id="UP000233551">
    <property type="component" value="Unassembled WGS sequence"/>
</dbReference>
<keyword evidence="2" id="KW-0677">Repeat</keyword>
<dbReference type="AlphaFoldDB" id="A0A218W9U7"/>
<reference evidence="6" key="2">
    <citation type="submission" date="2017-06" db="EMBL/GenBank/DDBJ databases">
        <title>The pomegranate genome and the genomics of punicalagin biosynthesis.</title>
        <authorList>
            <person name="Xu C."/>
        </authorList>
    </citation>
    <scope>NUCLEOTIDE SEQUENCE [LARGE SCALE GENOMIC DNA]</scope>
    <source>
        <tissue evidence="6">Fresh leaf</tissue>
    </source>
</reference>
<evidence type="ECO:0000313" key="8">
    <source>
        <dbReference type="Proteomes" id="UP000197138"/>
    </source>
</evidence>
<sequence>MEIQHFKHEHPLTLEIMNPSEINSVSCHACKKRCIDLIYSCKVCGGYHLHKSCAELPEKITQHPFHPLHPLPLVFNNGRYACCGCGKWDRTLLYWCRACNFTLSPDCALRPTTKYEFLGEERIRHFLHDHPLDIMALRLVDMAEDDGDVCSACKKSCSGDISYSCQQCPNFKLHRSCAEELPRAIRHRVHPQHPMILRAKDRFFDRECVACQRTDNALTYRCSMCQIEMDPECALAP</sequence>
<feature type="domain" description="DC1" evidence="5">
    <location>
        <begin position="189"/>
        <end position="234"/>
    </location>
</feature>
<gene>
    <name evidence="6" type="ORF">CDL15_Pgr025307</name>
    <name evidence="7" type="ORF">CRG98_021863</name>
</gene>
<dbReference type="Pfam" id="PF03107">
    <property type="entry name" value="C1_2"/>
    <property type="match status" value="4"/>
</dbReference>
<dbReference type="SUPFAM" id="SSF57889">
    <property type="entry name" value="Cysteine-rich domain"/>
    <property type="match status" value="2"/>
</dbReference>
<keyword evidence="3" id="KW-0863">Zinc-finger</keyword>
<dbReference type="Gene3D" id="3.30.60.90">
    <property type="match status" value="1"/>
</dbReference>
<accession>A0A218W9U7</accession>
<feature type="domain" description="DC1" evidence="5">
    <location>
        <begin position="6"/>
        <end position="54"/>
    </location>
</feature>
<dbReference type="InterPro" id="IPR046349">
    <property type="entry name" value="C1-like_sf"/>
</dbReference>
<evidence type="ECO:0000313" key="9">
    <source>
        <dbReference type="Proteomes" id="UP000233551"/>
    </source>
</evidence>
<organism evidence="6 8">
    <name type="scientific">Punica granatum</name>
    <name type="common">Pomegranate</name>
    <dbReference type="NCBI Taxonomy" id="22663"/>
    <lineage>
        <taxon>Eukaryota</taxon>
        <taxon>Viridiplantae</taxon>
        <taxon>Streptophyta</taxon>
        <taxon>Embryophyta</taxon>
        <taxon>Tracheophyta</taxon>
        <taxon>Spermatophyta</taxon>
        <taxon>Magnoliopsida</taxon>
        <taxon>eudicotyledons</taxon>
        <taxon>Gunneridae</taxon>
        <taxon>Pentapetalae</taxon>
        <taxon>rosids</taxon>
        <taxon>malvids</taxon>
        <taxon>Myrtales</taxon>
        <taxon>Lythraceae</taxon>
        <taxon>Punica</taxon>
    </lineage>
</organism>
<reference evidence="8" key="1">
    <citation type="journal article" date="2017" name="Plant J.">
        <title>The pomegranate (Punica granatum L.) genome and the genomics of punicalagin biosynthesis.</title>
        <authorList>
            <person name="Qin G."/>
            <person name="Xu C."/>
            <person name="Ming R."/>
            <person name="Tang H."/>
            <person name="Guyot R."/>
            <person name="Kramer E.M."/>
            <person name="Hu Y."/>
            <person name="Yi X."/>
            <person name="Qi Y."/>
            <person name="Xu X."/>
            <person name="Gao Z."/>
            <person name="Pan H."/>
            <person name="Jian J."/>
            <person name="Tian Y."/>
            <person name="Yue Z."/>
            <person name="Xu Y."/>
        </authorList>
    </citation>
    <scope>NUCLEOTIDE SEQUENCE [LARGE SCALE GENOMIC DNA]</scope>
    <source>
        <strain evidence="8">cv. Dabenzi</strain>
    </source>
</reference>
<dbReference type="InterPro" id="IPR043145">
    <property type="entry name" value="Znf_ZZ_sf"/>
</dbReference>
<dbReference type="EMBL" id="MTKT01004939">
    <property type="protein sequence ID" value="OWM69120.1"/>
    <property type="molecule type" value="Genomic_DNA"/>
</dbReference>
<dbReference type="STRING" id="22663.A0A218W9U7"/>
<feature type="domain" description="DC1" evidence="5">
    <location>
        <begin position="126"/>
        <end position="178"/>
    </location>
</feature>
<reference evidence="7 9" key="3">
    <citation type="submission" date="2017-11" db="EMBL/GenBank/DDBJ databases">
        <title>De-novo sequencing of pomegranate (Punica granatum L.) genome.</title>
        <authorList>
            <person name="Akparov Z."/>
            <person name="Amiraslanov A."/>
            <person name="Hajiyeva S."/>
            <person name="Abbasov M."/>
            <person name="Kaur K."/>
            <person name="Hamwieh A."/>
            <person name="Solovyev V."/>
            <person name="Salamov A."/>
            <person name="Braich B."/>
            <person name="Kosarev P."/>
            <person name="Mahmoud A."/>
            <person name="Hajiyev E."/>
            <person name="Babayeva S."/>
            <person name="Izzatullayeva V."/>
            <person name="Mammadov A."/>
            <person name="Mammadov A."/>
            <person name="Sharifova S."/>
            <person name="Ojaghi J."/>
            <person name="Eynullazada K."/>
            <person name="Bayramov B."/>
            <person name="Abdulazimova A."/>
            <person name="Shahmuradov I."/>
        </authorList>
    </citation>
    <scope>NUCLEOTIDE SEQUENCE [LARGE SCALE GENOMIC DNA]</scope>
    <source>
        <strain evidence="7">AG2017</strain>
        <strain evidence="9">cv. AG2017</strain>
        <tissue evidence="7">Leaf</tissue>
    </source>
</reference>
<dbReference type="Proteomes" id="UP000197138">
    <property type="component" value="Unassembled WGS sequence"/>
</dbReference>